<dbReference type="PROSITE" id="PS51819">
    <property type="entry name" value="VOC"/>
    <property type="match status" value="1"/>
</dbReference>
<dbReference type="RefSeq" id="WP_334486336.1">
    <property type="nucleotide sequence ID" value="NZ_JAZHRV010000001.1"/>
</dbReference>
<evidence type="ECO:0000259" key="1">
    <source>
        <dbReference type="PROSITE" id="PS51819"/>
    </source>
</evidence>
<dbReference type="InterPro" id="IPR037523">
    <property type="entry name" value="VOC_core"/>
</dbReference>
<gene>
    <name evidence="2" type="ORF">V1286_006411</name>
</gene>
<dbReference type="Gene3D" id="3.10.180.10">
    <property type="entry name" value="2,3-Dihydroxybiphenyl 1,2-Dioxygenase, domain 1"/>
    <property type="match status" value="1"/>
</dbReference>
<name>A0ABU8BK20_9BRAD</name>
<evidence type="ECO:0000313" key="3">
    <source>
        <dbReference type="Proteomes" id="UP001364224"/>
    </source>
</evidence>
<protein>
    <recommendedName>
        <fullName evidence="1">VOC domain-containing protein</fullName>
    </recommendedName>
</protein>
<dbReference type="SUPFAM" id="SSF54593">
    <property type="entry name" value="Glyoxalase/Bleomycin resistance protein/Dihydroxybiphenyl dioxygenase"/>
    <property type="match status" value="1"/>
</dbReference>
<dbReference type="InterPro" id="IPR029068">
    <property type="entry name" value="Glyas_Bleomycin-R_OHBP_Dase"/>
</dbReference>
<keyword evidence="3" id="KW-1185">Reference proteome</keyword>
<feature type="domain" description="VOC" evidence="1">
    <location>
        <begin position="3"/>
        <end position="118"/>
    </location>
</feature>
<proteinExistence type="predicted"/>
<reference evidence="2 3" key="1">
    <citation type="submission" date="2024-02" db="EMBL/GenBank/DDBJ databases">
        <title>Adaptive strategies in a cosmopolitan and abundant soil bacterium.</title>
        <authorList>
            <person name="Carini P."/>
        </authorList>
    </citation>
    <scope>NUCLEOTIDE SEQUENCE [LARGE SCALE GENOMIC DNA]</scope>
    <source>
        <strain evidence="2 3">AZCC 1608</strain>
    </source>
</reference>
<accession>A0ABU8BK20</accession>
<sequence>MMRLRGVFLTSENPEVAARFYAQIAQLPMEKVGVEGGYIYWRMDRDGMQLAIHDAKAFADYTHPALPESNLTHLYFSIEDQSRFLAHLKNCGLMPYATDDVVITVVDPDGRKVMFGIA</sequence>
<dbReference type="Proteomes" id="UP001364224">
    <property type="component" value="Unassembled WGS sequence"/>
</dbReference>
<organism evidence="2 3">
    <name type="scientific">Bradyrhizobium algeriense</name>
    <dbReference type="NCBI Taxonomy" id="634784"/>
    <lineage>
        <taxon>Bacteria</taxon>
        <taxon>Pseudomonadati</taxon>
        <taxon>Pseudomonadota</taxon>
        <taxon>Alphaproteobacteria</taxon>
        <taxon>Hyphomicrobiales</taxon>
        <taxon>Nitrobacteraceae</taxon>
        <taxon>Bradyrhizobium</taxon>
    </lineage>
</organism>
<evidence type="ECO:0000313" key="2">
    <source>
        <dbReference type="EMBL" id="MEH2558882.1"/>
    </source>
</evidence>
<dbReference type="EMBL" id="JAZHRV010000001">
    <property type="protein sequence ID" value="MEH2558882.1"/>
    <property type="molecule type" value="Genomic_DNA"/>
</dbReference>
<comment type="caution">
    <text evidence="2">The sequence shown here is derived from an EMBL/GenBank/DDBJ whole genome shotgun (WGS) entry which is preliminary data.</text>
</comment>